<proteinExistence type="predicted"/>
<gene>
    <name evidence="1" type="ORF">SLUN_02145</name>
</gene>
<dbReference type="InterPro" id="IPR038231">
    <property type="entry name" value="MepB-like_sf"/>
</dbReference>
<reference evidence="1 2" key="1">
    <citation type="submission" date="2018-01" db="EMBL/GenBank/DDBJ databases">
        <title>Complete genome sequence of Streptomyces lunaelactis MM109T, a Ferroverdin A producer isolated from cave moonmilk deposits.</title>
        <authorList>
            <person name="Naome A."/>
            <person name="Martinet L."/>
            <person name="Maciejewska M."/>
            <person name="Anderssen S."/>
            <person name="Adam D."/>
            <person name="Tenconi E."/>
            <person name="Deflandre B."/>
            <person name="Arguelles-Arias A."/>
            <person name="Calusinska M."/>
            <person name="Copieters W."/>
            <person name="Karim L."/>
            <person name="Hanikenne M."/>
            <person name="Baurain D."/>
            <person name="van Wezel G."/>
            <person name="Smargiasso N."/>
            <person name="de Pauw E."/>
            <person name="Delfosse P."/>
            <person name="Rigali S."/>
        </authorList>
    </citation>
    <scope>NUCLEOTIDE SEQUENCE [LARGE SCALE GENOMIC DNA]</scope>
    <source>
        <strain evidence="1 2">MM109</strain>
    </source>
</reference>
<name>A0A2R4TDI1_9ACTN</name>
<dbReference type="Proteomes" id="UP000244201">
    <property type="component" value="Chromosome"/>
</dbReference>
<sequence length="201" mass="22294">MEREAPSELDARDPGFWPREGGIPSDLLVAKSLVYDLSGFTASRPAPEAESAEYGAYAFTLDGLSVRFRVARTTPTKVGQFVTVWKRSTAGPIEPFDAEDPVDLFVISTREGQRFGQFVFPRDVLCERGIVSTNGSGGKRGFRVYPPWVTTTNRQARTTQTWQLNHFLQLPEDGPIDIARARALYHACGPICSARPPRSDM</sequence>
<keyword evidence="2" id="KW-1185">Reference proteome</keyword>
<dbReference type="Pfam" id="PF08877">
    <property type="entry name" value="MepB-like"/>
    <property type="match status" value="1"/>
</dbReference>
<protein>
    <submittedName>
        <fullName evidence="1">MepB domain containing protein</fullName>
    </submittedName>
</protein>
<dbReference type="EMBL" id="CP026304">
    <property type="protein sequence ID" value="AVZ77163.1"/>
    <property type="molecule type" value="Genomic_DNA"/>
</dbReference>
<organism evidence="1 2">
    <name type="scientific">Streptomyces lunaelactis</name>
    <dbReference type="NCBI Taxonomy" id="1535768"/>
    <lineage>
        <taxon>Bacteria</taxon>
        <taxon>Bacillati</taxon>
        <taxon>Actinomycetota</taxon>
        <taxon>Actinomycetes</taxon>
        <taxon>Kitasatosporales</taxon>
        <taxon>Streptomycetaceae</taxon>
        <taxon>Streptomyces</taxon>
    </lineage>
</organism>
<dbReference type="Gene3D" id="3.40.1350.140">
    <property type="entry name" value="MepB-like"/>
    <property type="match status" value="1"/>
</dbReference>
<evidence type="ECO:0000313" key="2">
    <source>
        <dbReference type="Proteomes" id="UP000244201"/>
    </source>
</evidence>
<evidence type="ECO:0000313" key="1">
    <source>
        <dbReference type="EMBL" id="AVZ77163.1"/>
    </source>
</evidence>
<dbReference type="AlphaFoldDB" id="A0A2R4TDI1"/>
<dbReference type="OrthoDB" id="4954833at2"/>
<accession>A0A2R4TDI1</accession>
<dbReference type="InterPro" id="IPR011235">
    <property type="entry name" value="MepB-like"/>
</dbReference>
<dbReference type="KEGG" id="slk:SLUN_02145"/>